<reference evidence="1" key="2">
    <citation type="submission" date="2019-06" db="EMBL/GenBank/DDBJ databases">
        <title>Genomics analysis of Aphanomyces spp. identifies a new class of oomycete effector associated with host adaptation.</title>
        <authorList>
            <person name="Gaulin E."/>
        </authorList>
    </citation>
    <scope>NUCLEOTIDE SEQUENCE</scope>
    <source>
        <strain evidence="1">CBS 578.67</strain>
    </source>
</reference>
<evidence type="ECO:0000313" key="2">
    <source>
        <dbReference type="EMBL" id="VFT89122.1"/>
    </source>
</evidence>
<reference evidence="2 3" key="1">
    <citation type="submission" date="2019-03" db="EMBL/GenBank/DDBJ databases">
        <authorList>
            <person name="Gaulin E."/>
            <person name="Dumas B."/>
        </authorList>
    </citation>
    <scope>NUCLEOTIDE SEQUENCE [LARGE SCALE GENOMIC DNA]</scope>
    <source>
        <strain evidence="2">CBS 568.67</strain>
    </source>
</reference>
<dbReference type="CDD" id="cd00065">
    <property type="entry name" value="FYVE_like_SF"/>
    <property type="match status" value="1"/>
</dbReference>
<name>A0A485KX48_9STRA</name>
<evidence type="ECO:0000313" key="3">
    <source>
        <dbReference type="Proteomes" id="UP000332933"/>
    </source>
</evidence>
<gene>
    <name evidence="2" type="primary">Aste57867_12269</name>
    <name evidence="1" type="ORF">As57867_012224</name>
    <name evidence="2" type="ORF">ASTE57867_12269</name>
</gene>
<proteinExistence type="predicted"/>
<accession>A0A485KX48</accession>
<dbReference type="SUPFAM" id="SSF55781">
    <property type="entry name" value="GAF domain-like"/>
    <property type="match status" value="1"/>
</dbReference>
<dbReference type="EMBL" id="CAADRA010005369">
    <property type="protein sequence ID" value="VFT89122.1"/>
    <property type="molecule type" value="Genomic_DNA"/>
</dbReference>
<dbReference type="AlphaFoldDB" id="A0A485KX48"/>
<dbReference type="Proteomes" id="UP000332933">
    <property type="component" value="Unassembled WGS sequence"/>
</dbReference>
<dbReference type="EMBL" id="VJMH01005348">
    <property type="protein sequence ID" value="KAF0696995.1"/>
    <property type="molecule type" value="Genomic_DNA"/>
</dbReference>
<protein>
    <submittedName>
        <fullName evidence="2">Aste57867_12269 protein</fullName>
    </submittedName>
</protein>
<keyword evidence="3" id="KW-1185">Reference proteome</keyword>
<dbReference type="InterPro" id="IPR029016">
    <property type="entry name" value="GAF-like_dom_sf"/>
</dbReference>
<sequence>MQHPTACAECAKRFTWLRWAYQCSVCCCTMCKACSLTCTQTKPTKLRLLHRPSTKICLSCSSSHHTTTNTLHTFNQTLDMDSKRGPTGLDAFDSLLQQTVDAVDAPVGSIQLIGDHEWLYLSTTGFAAPPPLPRQDSPAFVTWLKSTQFVVRDATKEPRFHAYFGTNAILMYVSTPLYLPHSKRCIGTLDVGYWATPTGLPKTKLDKLTNFATDVGLLVERHLHIHGQSPNNPYACMRELVASSQPRCRRHSVKTTEVKDDSVHRRLQRLSEHLFK</sequence>
<dbReference type="Gene3D" id="3.30.450.40">
    <property type="match status" value="1"/>
</dbReference>
<organism evidence="2 3">
    <name type="scientific">Aphanomyces stellatus</name>
    <dbReference type="NCBI Taxonomy" id="120398"/>
    <lineage>
        <taxon>Eukaryota</taxon>
        <taxon>Sar</taxon>
        <taxon>Stramenopiles</taxon>
        <taxon>Oomycota</taxon>
        <taxon>Saprolegniomycetes</taxon>
        <taxon>Saprolegniales</taxon>
        <taxon>Verrucalvaceae</taxon>
        <taxon>Aphanomyces</taxon>
    </lineage>
</organism>
<evidence type="ECO:0000313" key="1">
    <source>
        <dbReference type="EMBL" id="KAF0696995.1"/>
    </source>
</evidence>